<keyword evidence="3" id="KW-1185">Reference proteome</keyword>
<dbReference type="AlphaFoldDB" id="A0A8J2U5T6"/>
<dbReference type="CDD" id="cd04301">
    <property type="entry name" value="NAT_SF"/>
    <property type="match status" value="1"/>
</dbReference>
<dbReference type="InterPro" id="IPR016181">
    <property type="entry name" value="Acyl_CoA_acyltransferase"/>
</dbReference>
<organism evidence="2 3">
    <name type="scientific">Neiella marina</name>
    <dbReference type="NCBI Taxonomy" id="508461"/>
    <lineage>
        <taxon>Bacteria</taxon>
        <taxon>Pseudomonadati</taxon>
        <taxon>Pseudomonadota</taxon>
        <taxon>Gammaproteobacteria</taxon>
        <taxon>Alteromonadales</taxon>
        <taxon>Echinimonadaceae</taxon>
        <taxon>Neiella</taxon>
    </lineage>
</organism>
<dbReference type="GO" id="GO:0016747">
    <property type="term" value="F:acyltransferase activity, transferring groups other than amino-acyl groups"/>
    <property type="evidence" value="ECO:0007669"/>
    <property type="project" value="InterPro"/>
</dbReference>
<dbReference type="RefSeq" id="WP_158100565.1">
    <property type="nucleotide sequence ID" value="NZ_BMDX01000010.1"/>
</dbReference>
<dbReference type="Gene3D" id="3.40.630.30">
    <property type="match status" value="1"/>
</dbReference>
<reference evidence="3" key="1">
    <citation type="journal article" date="2019" name="Int. J. Syst. Evol. Microbiol.">
        <title>The Global Catalogue of Microorganisms (GCM) 10K type strain sequencing project: providing services to taxonomists for standard genome sequencing and annotation.</title>
        <authorList>
            <consortium name="The Broad Institute Genomics Platform"/>
            <consortium name="The Broad Institute Genome Sequencing Center for Infectious Disease"/>
            <person name="Wu L."/>
            <person name="Ma J."/>
        </authorList>
    </citation>
    <scope>NUCLEOTIDE SEQUENCE [LARGE SCALE GENOMIC DNA]</scope>
    <source>
        <strain evidence="3">CGMCC 1.10130</strain>
    </source>
</reference>
<comment type="caution">
    <text evidence="2">The sequence shown here is derived from an EMBL/GenBank/DDBJ whole genome shotgun (WGS) entry which is preliminary data.</text>
</comment>
<name>A0A8J2U5T6_9GAMM</name>
<feature type="domain" description="N-acetyltransferase" evidence="1">
    <location>
        <begin position="1"/>
        <end position="121"/>
    </location>
</feature>
<proteinExistence type="predicted"/>
<dbReference type="EMBL" id="BMDX01000010">
    <property type="protein sequence ID" value="GGA79943.1"/>
    <property type="molecule type" value="Genomic_DNA"/>
</dbReference>
<dbReference type="Proteomes" id="UP000619743">
    <property type="component" value="Unassembled WGS sequence"/>
</dbReference>
<accession>A0A8J2U5T6</accession>
<evidence type="ECO:0000313" key="3">
    <source>
        <dbReference type="Proteomes" id="UP000619743"/>
    </source>
</evidence>
<evidence type="ECO:0000313" key="2">
    <source>
        <dbReference type="EMBL" id="GGA79943.1"/>
    </source>
</evidence>
<dbReference type="InterPro" id="IPR000182">
    <property type="entry name" value="GNAT_dom"/>
</dbReference>
<sequence length="123" mass="13850">MIEQNSLYRDLDGLDSQCWHYVLESDAKPIAYARLIPPQPDHMVVHLGRLAISESHRGKGLGRAIMLDLLAECDNLYPRLDIAISAQAHLRPFYRSLGFECVGEIYDDGGVDHIDMVKTAVRT</sequence>
<gene>
    <name evidence="2" type="ORF">GCM10011369_22420</name>
</gene>
<dbReference type="Pfam" id="PF13673">
    <property type="entry name" value="Acetyltransf_10"/>
    <property type="match status" value="1"/>
</dbReference>
<dbReference type="PROSITE" id="PS51186">
    <property type="entry name" value="GNAT"/>
    <property type="match status" value="1"/>
</dbReference>
<protein>
    <submittedName>
        <fullName evidence="2">GNAT family acetyltransferase</fullName>
    </submittedName>
</protein>
<dbReference type="SUPFAM" id="SSF55729">
    <property type="entry name" value="Acyl-CoA N-acyltransferases (Nat)"/>
    <property type="match status" value="1"/>
</dbReference>
<evidence type="ECO:0000259" key="1">
    <source>
        <dbReference type="PROSITE" id="PS51186"/>
    </source>
</evidence>
<dbReference type="OrthoDB" id="9796171at2"/>